<feature type="domain" description="Photolyase/cryptochrome alpha/beta" evidence="9">
    <location>
        <begin position="61"/>
        <end position="227"/>
    </location>
</feature>
<dbReference type="InterPro" id="IPR014133">
    <property type="entry name" value="Cry_DASH"/>
</dbReference>
<reference evidence="10" key="1">
    <citation type="submission" date="2021-07" db="EMBL/GenBank/DDBJ databases">
        <title>Elsinoe batatas strain:CRI-CJ2 Genome sequencing and assembly.</title>
        <authorList>
            <person name="Huang L."/>
        </authorList>
    </citation>
    <scope>NUCLEOTIDE SEQUENCE</scope>
    <source>
        <strain evidence="10">CRI-CJ2</strain>
    </source>
</reference>
<dbReference type="Gene3D" id="3.40.50.620">
    <property type="entry name" value="HUPs"/>
    <property type="match status" value="1"/>
</dbReference>
<dbReference type="PRINTS" id="PR00147">
    <property type="entry name" value="DNAPHOTLYASE"/>
</dbReference>
<dbReference type="Proteomes" id="UP000809789">
    <property type="component" value="Unassembled WGS sequence"/>
</dbReference>
<feature type="binding site" evidence="5">
    <location>
        <begin position="522"/>
        <end position="524"/>
    </location>
    <ligand>
        <name>FAD</name>
        <dbReference type="ChEBI" id="CHEBI:57692"/>
    </ligand>
</feature>
<accession>A0A8K0L3T5</accession>
<dbReference type="PANTHER" id="PTHR11455:SF22">
    <property type="entry name" value="CRYPTOCHROME DASH"/>
    <property type="match status" value="1"/>
</dbReference>
<feature type="compositionally biased region" description="Gly residues" evidence="8">
    <location>
        <begin position="634"/>
        <end position="649"/>
    </location>
</feature>
<dbReference type="AlphaFoldDB" id="A0A8K0L3T5"/>
<evidence type="ECO:0000256" key="3">
    <source>
        <dbReference type="ARBA" id="ARBA00022827"/>
    </source>
</evidence>
<keyword evidence="2 5" id="KW-0285">Flavoprotein</keyword>
<dbReference type="SUPFAM" id="SSF48173">
    <property type="entry name" value="Cryptochrome/photolyase FAD-binding domain"/>
    <property type="match status" value="1"/>
</dbReference>
<dbReference type="PROSITE" id="PS51645">
    <property type="entry name" value="PHR_CRY_ALPHA_BETA"/>
    <property type="match status" value="1"/>
</dbReference>
<evidence type="ECO:0000256" key="6">
    <source>
        <dbReference type="PIRSR" id="PIRSR602081-2"/>
    </source>
</evidence>
<evidence type="ECO:0000256" key="5">
    <source>
        <dbReference type="PIRSR" id="PIRSR602081-1"/>
    </source>
</evidence>
<feature type="site" description="Electron transfer via tryptophanyl radical" evidence="6">
    <location>
        <position position="509"/>
    </location>
</feature>
<proteinExistence type="inferred from homology"/>
<keyword evidence="4 7" id="KW-0157">Chromophore</keyword>
<evidence type="ECO:0000259" key="9">
    <source>
        <dbReference type="PROSITE" id="PS51645"/>
    </source>
</evidence>
<evidence type="ECO:0000256" key="7">
    <source>
        <dbReference type="RuleBase" id="RU367151"/>
    </source>
</evidence>
<dbReference type="InterPro" id="IPR006050">
    <property type="entry name" value="DNA_photolyase_N"/>
</dbReference>
<evidence type="ECO:0000313" key="10">
    <source>
        <dbReference type="EMBL" id="KAG8629179.1"/>
    </source>
</evidence>
<dbReference type="GO" id="GO:0003904">
    <property type="term" value="F:deoxyribodipyrimidine photo-lyase activity"/>
    <property type="evidence" value="ECO:0007669"/>
    <property type="project" value="TreeGrafter"/>
</dbReference>
<comment type="cofactor">
    <cofactor evidence="5 7">
        <name>FAD</name>
        <dbReference type="ChEBI" id="CHEBI:57692"/>
    </cofactor>
    <text evidence="5 7">Binds 1 FAD per subunit.</text>
</comment>
<feature type="binding site" evidence="5">
    <location>
        <begin position="359"/>
        <end position="363"/>
    </location>
    <ligand>
        <name>FAD</name>
        <dbReference type="ChEBI" id="CHEBI:57692"/>
    </ligand>
</feature>
<dbReference type="Gene3D" id="1.10.579.10">
    <property type="entry name" value="DNA Cyclobutane Dipyrimidine Photolyase, subunit A, domain 3"/>
    <property type="match status" value="1"/>
</dbReference>
<dbReference type="InterPro" id="IPR036155">
    <property type="entry name" value="Crypto/Photolyase_N_sf"/>
</dbReference>
<dbReference type="PANTHER" id="PTHR11455">
    <property type="entry name" value="CRYPTOCHROME"/>
    <property type="match status" value="1"/>
</dbReference>
<dbReference type="Pfam" id="PF03441">
    <property type="entry name" value="FAD_binding_7"/>
    <property type="match status" value="1"/>
</dbReference>
<dbReference type="Pfam" id="PF00875">
    <property type="entry name" value="DNA_photolyase"/>
    <property type="match status" value="1"/>
</dbReference>
<evidence type="ECO:0000256" key="1">
    <source>
        <dbReference type="ARBA" id="ARBA00005862"/>
    </source>
</evidence>
<dbReference type="GO" id="GO:0071949">
    <property type="term" value="F:FAD binding"/>
    <property type="evidence" value="ECO:0007669"/>
    <property type="project" value="TreeGrafter"/>
</dbReference>
<evidence type="ECO:0000313" key="11">
    <source>
        <dbReference type="Proteomes" id="UP000809789"/>
    </source>
</evidence>
<feature type="binding site" evidence="5">
    <location>
        <position position="346"/>
    </location>
    <ligand>
        <name>FAD</name>
        <dbReference type="ChEBI" id="CHEBI:57692"/>
    </ligand>
</feature>
<comment type="caution">
    <text evidence="10">The sequence shown here is derived from an EMBL/GenBank/DDBJ whole genome shotgun (WGS) entry which is preliminary data.</text>
</comment>
<keyword evidence="3 5" id="KW-0274">FAD</keyword>
<dbReference type="InterPro" id="IPR002081">
    <property type="entry name" value="Cryptochrome/DNA_photolyase_1"/>
</dbReference>
<dbReference type="SUPFAM" id="SSF52425">
    <property type="entry name" value="Cryptochrome/photolyase, N-terminal domain"/>
    <property type="match status" value="1"/>
</dbReference>
<feature type="site" description="Electron transfer via tryptophanyl radical" evidence="6">
    <location>
        <position position="443"/>
    </location>
</feature>
<feature type="region of interest" description="Disordered" evidence="8">
    <location>
        <begin position="618"/>
        <end position="660"/>
    </location>
</feature>
<dbReference type="InterPro" id="IPR036134">
    <property type="entry name" value="Crypto/Photolyase_FAD-like_sf"/>
</dbReference>
<protein>
    <recommendedName>
        <fullName evidence="7">Cryptochrome DASH</fullName>
    </recommendedName>
</protein>
<evidence type="ECO:0000256" key="4">
    <source>
        <dbReference type="ARBA" id="ARBA00022991"/>
    </source>
</evidence>
<name>A0A8K0L3T5_9PEZI</name>
<organism evidence="10 11">
    <name type="scientific">Elsinoe batatas</name>
    <dbReference type="NCBI Taxonomy" id="2601811"/>
    <lineage>
        <taxon>Eukaryota</taxon>
        <taxon>Fungi</taxon>
        <taxon>Dikarya</taxon>
        <taxon>Ascomycota</taxon>
        <taxon>Pezizomycotina</taxon>
        <taxon>Dothideomycetes</taxon>
        <taxon>Dothideomycetidae</taxon>
        <taxon>Myriangiales</taxon>
        <taxon>Elsinoaceae</taxon>
        <taxon>Elsinoe</taxon>
    </lineage>
</organism>
<evidence type="ECO:0000256" key="8">
    <source>
        <dbReference type="SAM" id="MobiDB-lite"/>
    </source>
</evidence>
<dbReference type="GO" id="GO:0000719">
    <property type="term" value="P:photoreactive repair"/>
    <property type="evidence" value="ECO:0007669"/>
    <property type="project" value="TreeGrafter"/>
</dbReference>
<dbReference type="InterPro" id="IPR005101">
    <property type="entry name" value="Cryptochr/Photolyase_FAD-bd"/>
</dbReference>
<dbReference type="GO" id="GO:0003684">
    <property type="term" value="F:damaged DNA binding"/>
    <property type="evidence" value="ECO:0007669"/>
    <property type="project" value="TreeGrafter"/>
</dbReference>
<comment type="cofactor">
    <cofactor evidence="7">
        <name>(6R)-5,10-methylene-5,6,7,8-tetrahydrofolate</name>
        <dbReference type="ChEBI" id="CHEBI:15636"/>
    </cofactor>
    <text evidence="7">Binds 1 5,10-methenyltetrahydrofolate (MTHF) per subunit.</text>
</comment>
<feature type="site" description="Electron transfer via tryptophanyl radical" evidence="6">
    <location>
        <position position="532"/>
    </location>
</feature>
<dbReference type="NCBIfam" id="TIGR02765">
    <property type="entry name" value="crypto_DASH"/>
    <property type="match status" value="1"/>
</dbReference>
<evidence type="ECO:0000256" key="2">
    <source>
        <dbReference type="ARBA" id="ARBA00022630"/>
    </source>
</evidence>
<keyword evidence="11" id="KW-1185">Reference proteome</keyword>
<dbReference type="InterPro" id="IPR014729">
    <property type="entry name" value="Rossmann-like_a/b/a_fold"/>
</dbReference>
<dbReference type="Gene3D" id="1.25.40.80">
    <property type="match status" value="1"/>
</dbReference>
<dbReference type="EMBL" id="JAESVG020000003">
    <property type="protein sequence ID" value="KAG8629179.1"/>
    <property type="molecule type" value="Genomic_DNA"/>
</dbReference>
<comment type="similarity">
    <text evidence="1 7">Belongs to the DNA photolyase class-1 family.</text>
</comment>
<sequence>MLSRASGRSSFRRPHAPRDIILPHHEIRQRSAGQFSPWRNHLDDSVFHRGYTGGIMSVKERVLIYVLRRDLRLADNPIFNEVSKLAQQSQRPFTHFLPVYIFPANQVEVGGFVSGPGKRSPYPDARSEVGGFWRCGPHRATFLAESVWDLKKDLEKVKSDLTIRVGTVNDAVRSLLQGFNEAKGETEVSAVYMTGEEGVEEKREERDVRKLCVEFKTDFKLFKDEKYLVDDRDLPFKDARELSDVFTSFRKTVEPLRSAPRKTIPAPSSLPPLPTSIPPQFDPFAIPDSLDGLISALHSPISPTLHIPDMPSFPSNVSSAHPFKGGSKTGHERIRHLITSGSMTAYKDTRNGLLGEDFSTKLSAWLALGSITARQVHFYLIDFEDARTDLGKGVQGYGKGENKGTAAVRFELLWRDYMRLCTRKFGPRLFRVEGFRDDKNANWKYVSPLGKGGKAKDDTEKAVLRFLQGKTGTGLIDASQREVFLTGYTSNRARQNVASYLAKHLGIDWRIGAEWYEATLVDYDVSSNWGNWQYVAGVGNDPRGEQRVFNPVKQALDYDGKGEYVKAWVEELRGLGESGEELMAVFQAWRLSEGQRKNLGLDGVEWVEKPLVRIDFQLNRRGGGSDGRGRGRGGRGGGGGGRGKGGMGRRGAMEKGGMMG</sequence>
<dbReference type="OrthoDB" id="435881at2759"/>
<comment type="function">
    <text evidence="7">May have a photoreceptor function.</text>
</comment>
<gene>
    <name evidence="10" type="ORF">KVT40_003044</name>
</gene>